<organism evidence="2 3">
    <name type="scientific">Brucella tritici</name>
    <dbReference type="NCBI Taxonomy" id="94626"/>
    <lineage>
        <taxon>Bacteria</taxon>
        <taxon>Pseudomonadati</taxon>
        <taxon>Pseudomonadota</taxon>
        <taxon>Alphaproteobacteria</taxon>
        <taxon>Hyphomicrobiales</taxon>
        <taxon>Brucellaceae</taxon>
        <taxon>Brucella/Ochrobactrum group</taxon>
        <taxon>Brucella</taxon>
    </lineage>
</organism>
<sequence>MLEAILGLIAASNGWVAYIGLAIAGALGLYLKGRADGKGAEKTRQKDENSAARSVADEIDAAIAGRDPQQNRERLSKWSR</sequence>
<dbReference type="Proteomes" id="UP000460650">
    <property type="component" value="Unassembled WGS sequence"/>
</dbReference>
<gene>
    <name evidence="2" type="ORF">F9K94_17305</name>
</gene>
<evidence type="ECO:0000256" key="1">
    <source>
        <dbReference type="SAM" id="Phobius"/>
    </source>
</evidence>
<proteinExistence type="predicted"/>
<keyword evidence="1" id="KW-0812">Transmembrane</keyword>
<feature type="transmembrane region" description="Helical" evidence="1">
    <location>
        <begin position="6"/>
        <end position="31"/>
    </location>
</feature>
<keyword evidence="1" id="KW-1133">Transmembrane helix</keyword>
<keyword evidence="1" id="KW-0472">Membrane</keyword>
<comment type="caution">
    <text evidence="2">The sequence shown here is derived from an EMBL/GenBank/DDBJ whole genome shotgun (WGS) entry which is preliminary data.</text>
</comment>
<evidence type="ECO:0008006" key="4">
    <source>
        <dbReference type="Google" id="ProtNLM"/>
    </source>
</evidence>
<protein>
    <recommendedName>
        <fullName evidence="4">ABC transporter permease</fullName>
    </recommendedName>
</protein>
<name>A0A7V8B1Q7_9HYPH</name>
<reference evidence="2 3" key="1">
    <citation type="submission" date="2019-09" db="EMBL/GenBank/DDBJ databases">
        <title>Taxonomic organization of the family Brucellaceae based on a phylogenomic approach.</title>
        <authorList>
            <person name="Leclercq S."/>
            <person name="Cloeckaert A."/>
            <person name="Zygmunt M.S."/>
        </authorList>
    </citation>
    <scope>NUCLEOTIDE SEQUENCE [LARGE SCALE GENOMIC DNA]</scope>
    <source>
        <strain evidence="2 3">TA93</strain>
    </source>
</reference>
<dbReference type="RefSeq" id="WP_151647198.1">
    <property type="nucleotide sequence ID" value="NZ_WBVY01000004.1"/>
</dbReference>
<evidence type="ECO:0000313" key="2">
    <source>
        <dbReference type="EMBL" id="KAB2656260.1"/>
    </source>
</evidence>
<dbReference type="AlphaFoldDB" id="A0A7V8B1Q7"/>
<accession>A0A7V8B1Q7</accession>
<dbReference type="EMBL" id="WBVY01000004">
    <property type="protein sequence ID" value="KAB2656260.1"/>
    <property type="molecule type" value="Genomic_DNA"/>
</dbReference>
<evidence type="ECO:0000313" key="3">
    <source>
        <dbReference type="Proteomes" id="UP000460650"/>
    </source>
</evidence>